<dbReference type="PANTHER" id="PTHR30086:SF20">
    <property type="entry name" value="ARGININE EXPORTER PROTEIN ARGO-RELATED"/>
    <property type="match status" value="1"/>
</dbReference>
<evidence type="ECO:0000256" key="5">
    <source>
        <dbReference type="ARBA" id="ARBA00023136"/>
    </source>
</evidence>
<evidence type="ECO:0000256" key="6">
    <source>
        <dbReference type="SAM" id="Phobius"/>
    </source>
</evidence>
<evidence type="ECO:0000256" key="3">
    <source>
        <dbReference type="ARBA" id="ARBA00022692"/>
    </source>
</evidence>
<organism evidence="7 8">
    <name type="scientific">Thalassococcus halodurans</name>
    <dbReference type="NCBI Taxonomy" id="373675"/>
    <lineage>
        <taxon>Bacteria</taxon>
        <taxon>Pseudomonadati</taxon>
        <taxon>Pseudomonadota</taxon>
        <taxon>Alphaproteobacteria</taxon>
        <taxon>Rhodobacterales</taxon>
        <taxon>Roseobacteraceae</taxon>
        <taxon>Thalassococcus</taxon>
    </lineage>
</organism>
<feature type="transmembrane region" description="Helical" evidence="6">
    <location>
        <begin position="43"/>
        <end position="63"/>
    </location>
</feature>
<evidence type="ECO:0000313" key="8">
    <source>
        <dbReference type="Proteomes" id="UP000236752"/>
    </source>
</evidence>
<dbReference type="OrthoDB" id="9812084at2"/>
<feature type="transmembrane region" description="Helical" evidence="6">
    <location>
        <begin position="110"/>
        <end position="128"/>
    </location>
</feature>
<keyword evidence="4 6" id="KW-1133">Transmembrane helix</keyword>
<keyword evidence="3 6" id="KW-0812">Transmembrane</keyword>
<dbReference type="GO" id="GO:0005886">
    <property type="term" value="C:plasma membrane"/>
    <property type="evidence" value="ECO:0007669"/>
    <property type="project" value="UniProtKB-SubCell"/>
</dbReference>
<keyword evidence="2" id="KW-1003">Cell membrane</keyword>
<evidence type="ECO:0000256" key="2">
    <source>
        <dbReference type="ARBA" id="ARBA00022475"/>
    </source>
</evidence>
<reference evidence="7 8" key="1">
    <citation type="submission" date="2016-10" db="EMBL/GenBank/DDBJ databases">
        <authorList>
            <person name="de Groot N.N."/>
        </authorList>
    </citation>
    <scope>NUCLEOTIDE SEQUENCE [LARGE SCALE GENOMIC DNA]</scope>
    <source>
        <strain evidence="7 8">DSM 26915</strain>
    </source>
</reference>
<dbReference type="InterPro" id="IPR001123">
    <property type="entry name" value="LeuE-type"/>
</dbReference>
<keyword evidence="5 6" id="KW-0472">Membrane</keyword>
<name>A0A1H5TC13_9RHOB</name>
<gene>
    <name evidence="7" type="ORF">SAMN04488045_0563</name>
</gene>
<keyword evidence="8" id="KW-1185">Reference proteome</keyword>
<evidence type="ECO:0000256" key="1">
    <source>
        <dbReference type="ARBA" id="ARBA00004651"/>
    </source>
</evidence>
<sequence>MTQTFLALITFLFPLAYSPGPGNVFFAANGAYFGFKATIPANTGYHLATFAITAAIGFGFVAAMDLVPQIFVAMKLAGSAYVLWLAWKLFTADALNDRQTARPATLWDGIILLVLNPKAYVIIALMFTQFLTSDTNNQTGTVLFITAVFTLNNLIAFSLWALLGDRIAKVFHSPHSARRLNRAFGAILAAVALWMLVA</sequence>
<protein>
    <submittedName>
        <fullName evidence="7">Threonine/homoserine/homoserine lactone efflux protein</fullName>
    </submittedName>
</protein>
<feature type="transmembrane region" description="Helical" evidence="6">
    <location>
        <begin position="180"/>
        <end position="197"/>
    </location>
</feature>
<dbReference type="Proteomes" id="UP000236752">
    <property type="component" value="Unassembled WGS sequence"/>
</dbReference>
<accession>A0A1H5TC13</accession>
<evidence type="ECO:0000256" key="4">
    <source>
        <dbReference type="ARBA" id="ARBA00022989"/>
    </source>
</evidence>
<comment type="subcellular location">
    <subcellularLocation>
        <location evidence="1">Cell membrane</location>
        <topology evidence="1">Multi-pass membrane protein</topology>
    </subcellularLocation>
</comment>
<feature type="transmembrane region" description="Helical" evidence="6">
    <location>
        <begin position="140"/>
        <end position="160"/>
    </location>
</feature>
<dbReference type="EMBL" id="FNUZ01000001">
    <property type="protein sequence ID" value="SEF60329.1"/>
    <property type="molecule type" value="Genomic_DNA"/>
</dbReference>
<feature type="transmembrane region" description="Helical" evidence="6">
    <location>
        <begin position="70"/>
        <end position="90"/>
    </location>
</feature>
<dbReference type="PANTHER" id="PTHR30086">
    <property type="entry name" value="ARGININE EXPORTER PROTEIN ARGO"/>
    <property type="match status" value="1"/>
</dbReference>
<dbReference type="RefSeq" id="WP_103908937.1">
    <property type="nucleotide sequence ID" value="NZ_FNUZ01000001.1"/>
</dbReference>
<proteinExistence type="predicted"/>
<dbReference type="GO" id="GO:0015171">
    <property type="term" value="F:amino acid transmembrane transporter activity"/>
    <property type="evidence" value="ECO:0007669"/>
    <property type="project" value="TreeGrafter"/>
</dbReference>
<evidence type="ECO:0000313" key="7">
    <source>
        <dbReference type="EMBL" id="SEF60329.1"/>
    </source>
</evidence>
<dbReference type="Pfam" id="PF01810">
    <property type="entry name" value="LysE"/>
    <property type="match status" value="1"/>
</dbReference>
<dbReference type="AlphaFoldDB" id="A0A1H5TC13"/>